<dbReference type="AlphaFoldDB" id="A0A4C1XNV9"/>
<organism evidence="1 2">
    <name type="scientific">Eumeta variegata</name>
    <name type="common">Bagworm moth</name>
    <name type="synonym">Eumeta japonica</name>
    <dbReference type="NCBI Taxonomy" id="151549"/>
    <lineage>
        <taxon>Eukaryota</taxon>
        <taxon>Metazoa</taxon>
        <taxon>Ecdysozoa</taxon>
        <taxon>Arthropoda</taxon>
        <taxon>Hexapoda</taxon>
        <taxon>Insecta</taxon>
        <taxon>Pterygota</taxon>
        <taxon>Neoptera</taxon>
        <taxon>Endopterygota</taxon>
        <taxon>Lepidoptera</taxon>
        <taxon>Glossata</taxon>
        <taxon>Ditrysia</taxon>
        <taxon>Tineoidea</taxon>
        <taxon>Psychidae</taxon>
        <taxon>Oiketicinae</taxon>
        <taxon>Eumeta</taxon>
    </lineage>
</organism>
<dbReference type="EMBL" id="BGZK01000907">
    <property type="protein sequence ID" value="GBP64723.1"/>
    <property type="molecule type" value="Genomic_DNA"/>
</dbReference>
<evidence type="ECO:0000313" key="2">
    <source>
        <dbReference type="Proteomes" id="UP000299102"/>
    </source>
</evidence>
<evidence type="ECO:0000313" key="1">
    <source>
        <dbReference type="EMBL" id="GBP64723.1"/>
    </source>
</evidence>
<comment type="caution">
    <text evidence="1">The sequence shown here is derived from an EMBL/GenBank/DDBJ whole genome shotgun (WGS) entry which is preliminary data.</text>
</comment>
<dbReference type="Proteomes" id="UP000299102">
    <property type="component" value="Unassembled WGS sequence"/>
</dbReference>
<gene>
    <name evidence="1" type="ORF">EVAR_56755_1</name>
</gene>
<protein>
    <submittedName>
        <fullName evidence="1">Uncharacterized protein</fullName>
    </submittedName>
</protein>
<accession>A0A4C1XNV9</accession>
<keyword evidence="2" id="KW-1185">Reference proteome</keyword>
<sequence>MKYRNAAPAAARPVALGDARAPRVVITIVSAVAPGHDTVSQQSGVVAGDQWCTQSIGARAPLRSDEPTITYSHRHTGGGLRTRDSDGELRKIISLTTGQPNRPERFPTKRSIDLSARQTVSDRISSFTNTKHPHPRAFTKPHARARAGLYSNTIVDKYL</sequence>
<reference evidence="1 2" key="1">
    <citation type="journal article" date="2019" name="Commun. Biol.">
        <title>The bagworm genome reveals a unique fibroin gene that provides high tensile strength.</title>
        <authorList>
            <person name="Kono N."/>
            <person name="Nakamura H."/>
            <person name="Ohtoshi R."/>
            <person name="Tomita M."/>
            <person name="Numata K."/>
            <person name="Arakawa K."/>
        </authorList>
    </citation>
    <scope>NUCLEOTIDE SEQUENCE [LARGE SCALE GENOMIC DNA]</scope>
</reference>
<proteinExistence type="predicted"/>
<name>A0A4C1XNV9_EUMVA</name>